<accession>A0A150RP05</accession>
<gene>
    <name evidence="1" type="ORF">BE17_04460</name>
</gene>
<organism evidence="1 2">
    <name type="scientific">Sorangium cellulosum</name>
    <name type="common">Polyangium cellulosum</name>
    <dbReference type="NCBI Taxonomy" id="56"/>
    <lineage>
        <taxon>Bacteria</taxon>
        <taxon>Pseudomonadati</taxon>
        <taxon>Myxococcota</taxon>
        <taxon>Polyangia</taxon>
        <taxon>Polyangiales</taxon>
        <taxon>Polyangiaceae</taxon>
        <taxon>Sorangium</taxon>
    </lineage>
</organism>
<evidence type="ECO:0000313" key="2">
    <source>
        <dbReference type="Proteomes" id="UP000075635"/>
    </source>
</evidence>
<dbReference type="AlphaFoldDB" id="A0A150RP05"/>
<dbReference type="EMBL" id="JEMB01002358">
    <property type="protein sequence ID" value="KYF81726.1"/>
    <property type="molecule type" value="Genomic_DNA"/>
</dbReference>
<name>A0A150RP05_SORCE</name>
<reference evidence="1 2" key="1">
    <citation type="submission" date="2014-02" db="EMBL/GenBank/DDBJ databases">
        <title>The small core and large imbalanced accessory genome model reveals a collaborative survival strategy of Sorangium cellulosum strains in nature.</title>
        <authorList>
            <person name="Han K."/>
            <person name="Peng R."/>
            <person name="Blom J."/>
            <person name="Li Y.-Z."/>
        </authorList>
    </citation>
    <scope>NUCLEOTIDE SEQUENCE [LARGE SCALE GENOMIC DNA]</scope>
    <source>
        <strain evidence="1 2">So0011-07</strain>
    </source>
</reference>
<comment type="caution">
    <text evidence="1">The sequence shown here is derived from an EMBL/GenBank/DDBJ whole genome shotgun (WGS) entry which is preliminary data.</text>
</comment>
<dbReference type="Proteomes" id="UP000075635">
    <property type="component" value="Unassembled WGS sequence"/>
</dbReference>
<protein>
    <submittedName>
        <fullName evidence="1">Uncharacterized protein</fullName>
    </submittedName>
</protein>
<proteinExistence type="predicted"/>
<evidence type="ECO:0000313" key="1">
    <source>
        <dbReference type="EMBL" id="KYF81726.1"/>
    </source>
</evidence>
<dbReference type="PROSITE" id="PS51257">
    <property type="entry name" value="PROKAR_LIPOPROTEIN"/>
    <property type="match status" value="1"/>
</dbReference>
<sequence>MRRKAVMKLAGTARALASALAFLVMIGSFGCDTVATLVAPAVPVVIEKATAPGDPAALEDAASVPEDPESRRCCFRSGESVAKVCESEERCCTGKYDRSACEDSGGLWFNSADGCAGAC</sequence>